<evidence type="ECO:0000313" key="5">
    <source>
        <dbReference type="Proteomes" id="UP001162640"/>
    </source>
</evidence>
<dbReference type="AlphaFoldDB" id="A0A9W7A2W3"/>
<organism evidence="4 5">
    <name type="scientific">Triparma laevis f. inornata</name>
    <dbReference type="NCBI Taxonomy" id="1714386"/>
    <lineage>
        <taxon>Eukaryota</taxon>
        <taxon>Sar</taxon>
        <taxon>Stramenopiles</taxon>
        <taxon>Ochrophyta</taxon>
        <taxon>Bolidophyceae</taxon>
        <taxon>Parmales</taxon>
        <taxon>Triparmaceae</taxon>
        <taxon>Triparma</taxon>
    </lineage>
</organism>
<dbReference type="EMBL" id="BLQM01000078">
    <property type="protein sequence ID" value="GMH60370.1"/>
    <property type="molecule type" value="Genomic_DNA"/>
</dbReference>
<evidence type="ECO:0000256" key="2">
    <source>
        <dbReference type="SAM" id="MobiDB-lite"/>
    </source>
</evidence>
<dbReference type="Gene3D" id="1.20.190.20">
    <property type="entry name" value="14-3-3 domain"/>
    <property type="match status" value="1"/>
</dbReference>
<name>A0A9W7A2W3_9STRA</name>
<dbReference type="SUPFAM" id="SSF48445">
    <property type="entry name" value="14-3-3 protein"/>
    <property type="match status" value="1"/>
</dbReference>
<feature type="region of interest" description="Disordered" evidence="2">
    <location>
        <begin position="541"/>
        <end position="562"/>
    </location>
</feature>
<evidence type="ECO:0000313" key="4">
    <source>
        <dbReference type="EMBL" id="GMH60370.1"/>
    </source>
</evidence>
<protein>
    <recommendedName>
        <fullName evidence="3">14-3-3 domain-containing protein</fullName>
    </recommendedName>
</protein>
<accession>A0A9W7A2W3</accession>
<dbReference type="InterPro" id="IPR023410">
    <property type="entry name" value="14-3-3_domain"/>
</dbReference>
<comment type="caution">
    <text evidence="4">The sequence shown here is derived from an EMBL/GenBank/DDBJ whole genome shotgun (WGS) entry which is preliminary data.</text>
</comment>
<dbReference type="Pfam" id="PF00244">
    <property type="entry name" value="14-3-3"/>
    <property type="match status" value="1"/>
</dbReference>
<reference evidence="5" key="1">
    <citation type="journal article" date="2023" name="Commun. Biol.">
        <title>Genome analysis of Parmales, the sister group of diatoms, reveals the evolutionary specialization of diatoms from phago-mixotrophs to photoautotrophs.</title>
        <authorList>
            <person name="Ban H."/>
            <person name="Sato S."/>
            <person name="Yoshikawa S."/>
            <person name="Yamada K."/>
            <person name="Nakamura Y."/>
            <person name="Ichinomiya M."/>
            <person name="Sato N."/>
            <person name="Blanc-Mathieu R."/>
            <person name="Endo H."/>
            <person name="Kuwata A."/>
            <person name="Ogata H."/>
        </authorList>
    </citation>
    <scope>NUCLEOTIDE SEQUENCE [LARGE SCALE GENOMIC DNA]</scope>
</reference>
<evidence type="ECO:0000259" key="3">
    <source>
        <dbReference type="Pfam" id="PF00244"/>
    </source>
</evidence>
<dbReference type="Proteomes" id="UP001162640">
    <property type="component" value="Unassembled WGS sequence"/>
</dbReference>
<sequence length="582" mass="65452">MTKPTKNNAKGFKKIHSAIGEVFTPQPSSTLTSSARHILGSTKSLVISSDAEHDHPDITSARSENIYNNTTMTTHHLNRLKTQTSQVCNFVDTKFLSWRSGKESDVYSEVMYRKIKGDQMCQLAMSLGENAMGAVIEDFEEVVNKGLDMYEEAIDMGENVLLPTNSLKVLLTLKMSIALHDLCGHSLDAWVCAKRTLLRAEKYQGLSATALDESETEMLQRLRDFVSMLETYLSHHKHNSETKSDRKMCNLAELEQEENDDGNRNAGQFEHFNMKRRQSQLQGATSLTLSLAHKVELMKRGFRLDDGEEYLLLGNLNHASQLMGTLRKIFNSYVRGNAVHASTQSGTSAALDGVELDMDDFLLGGPYLSWEGFSFFCHDFNITLRRDGKGNRKMNIRAGESFLFNDNMEVQMIFTMTSIAPQEVLKVKNGVREWSKGARDMWRDATKIADASVHPTAGLNFDNFCDCIARLGLVGLCRGTWAEMFPSTTERVEAIFLTTMGCLDNSLVTANLHQHKKSQGLATSEYKGMTALTREHSLKGFEESKRKAKQDRVRRRSSSAPLHYTVANHRRGSALIQERDDE</sequence>
<evidence type="ECO:0000256" key="1">
    <source>
        <dbReference type="ARBA" id="ARBA00006141"/>
    </source>
</evidence>
<comment type="similarity">
    <text evidence="1">Belongs to the 14-3-3 family.</text>
</comment>
<proteinExistence type="inferred from homology"/>
<dbReference type="InterPro" id="IPR036815">
    <property type="entry name" value="14-3-3_dom_sf"/>
</dbReference>
<feature type="compositionally biased region" description="Basic residues" evidence="2">
    <location>
        <begin position="546"/>
        <end position="557"/>
    </location>
</feature>
<gene>
    <name evidence="4" type="ORF">TL16_g03031</name>
</gene>
<feature type="domain" description="14-3-3" evidence="3">
    <location>
        <begin position="28"/>
        <end position="226"/>
    </location>
</feature>